<name>A0A399CYR3_9BACT</name>
<keyword evidence="2" id="KW-1185">Reference proteome</keyword>
<gene>
    <name evidence="1" type="ORF">D1164_12710</name>
</gene>
<dbReference type="Proteomes" id="UP000266441">
    <property type="component" value="Unassembled WGS sequence"/>
</dbReference>
<dbReference type="EMBL" id="QWET01000008">
    <property type="protein sequence ID" value="RIH64895.1"/>
    <property type="molecule type" value="Genomic_DNA"/>
</dbReference>
<dbReference type="AlphaFoldDB" id="A0A399CYR3"/>
<evidence type="ECO:0000313" key="1">
    <source>
        <dbReference type="EMBL" id="RIH64895.1"/>
    </source>
</evidence>
<protein>
    <submittedName>
        <fullName evidence="1">Uncharacterized protein</fullName>
    </submittedName>
</protein>
<proteinExistence type="predicted"/>
<dbReference type="OrthoDB" id="1123393at2"/>
<dbReference type="RefSeq" id="WP_119350360.1">
    <property type="nucleotide sequence ID" value="NZ_QWET01000008.1"/>
</dbReference>
<evidence type="ECO:0000313" key="2">
    <source>
        <dbReference type="Proteomes" id="UP000266441"/>
    </source>
</evidence>
<comment type="caution">
    <text evidence="1">The sequence shown here is derived from an EMBL/GenBank/DDBJ whole genome shotgun (WGS) entry which is preliminary data.</text>
</comment>
<sequence>MKEKTVRTQWTILMVIFVIVFSITQLSCEKENNCENFQIGILKNLIGFDGCGRAIQLSDSTRLEPIDLSDFDIELEENKSVYVQYQGKPEMSIYQVGQTVIIDCIEDCQKNEG</sequence>
<organism evidence="1 2">
    <name type="scientific">Mariniphaga sediminis</name>
    <dbReference type="NCBI Taxonomy" id="1628158"/>
    <lineage>
        <taxon>Bacteria</taxon>
        <taxon>Pseudomonadati</taxon>
        <taxon>Bacteroidota</taxon>
        <taxon>Bacteroidia</taxon>
        <taxon>Marinilabiliales</taxon>
        <taxon>Prolixibacteraceae</taxon>
        <taxon>Mariniphaga</taxon>
    </lineage>
</organism>
<accession>A0A399CYR3</accession>
<reference evidence="1 2" key="1">
    <citation type="journal article" date="2015" name="Int. J. Syst. Evol. Microbiol.">
        <title>Mariniphaga sediminis sp. nov., isolated from coastal sediment.</title>
        <authorList>
            <person name="Wang F.Q."/>
            <person name="Shen Q.Y."/>
            <person name="Chen G.J."/>
            <person name="Du Z.J."/>
        </authorList>
    </citation>
    <scope>NUCLEOTIDE SEQUENCE [LARGE SCALE GENOMIC DNA]</scope>
    <source>
        <strain evidence="1 2">SY21</strain>
    </source>
</reference>